<evidence type="ECO:0000256" key="1">
    <source>
        <dbReference type="SAM" id="MobiDB-lite"/>
    </source>
</evidence>
<dbReference type="AlphaFoldDB" id="A0A8J7DC58"/>
<evidence type="ECO:0000313" key="3">
    <source>
        <dbReference type="Proteomes" id="UP000636505"/>
    </source>
</evidence>
<gene>
    <name evidence="2" type="ORF">IQ241_14875</name>
</gene>
<dbReference type="RefSeq" id="WP_193908532.1">
    <property type="nucleotide sequence ID" value="NZ_JADEXG010000035.1"/>
</dbReference>
<keyword evidence="3" id="KW-1185">Reference proteome</keyword>
<feature type="region of interest" description="Disordered" evidence="1">
    <location>
        <begin position="1"/>
        <end position="37"/>
    </location>
</feature>
<reference evidence="2" key="1">
    <citation type="submission" date="2020-10" db="EMBL/GenBank/DDBJ databases">
        <authorList>
            <person name="Castelo-Branco R."/>
            <person name="Eusebio N."/>
            <person name="Adriana R."/>
            <person name="Vieira A."/>
            <person name="Brugerolle De Fraissinette N."/>
            <person name="Rezende De Castro R."/>
            <person name="Schneider M.P."/>
            <person name="Vasconcelos V."/>
            <person name="Leao P.N."/>
        </authorList>
    </citation>
    <scope>NUCLEOTIDE SEQUENCE</scope>
    <source>
        <strain evidence="2">LEGE 07310</strain>
    </source>
</reference>
<evidence type="ECO:0000313" key="2">
    <source>
        <dbReference type="EMBL" id="MBE9078562.1"/>
    </source>
</evidence>
<organism evidence="2 3">
    <name type="scientific">Vasconcelosia minhoensis LEGE 07310</name>
    <dbReference type="NCBI Taxonomy" id="915328"/>
    <lineage>
        <taxon>Bacteria</taxon>
        <taxon>Bacillati</taxon>
        <taxon>Cyanobacteriota</taxon>
        <taxon>Cyanophyceae</taxon>
        <taxon>Nodosilineales</taxon>
        <taxon>Cymatolegaceae</taxon>
        <taxon>Vasconcelosia</taxon>
        <taxon>Vasconcelosia minhoensis</taxon>
    </lineage>
</organism>
<sequence length="90" mass="10145">MSSSKTTTDHATIKQWVEARNGHPATVKSTAEDGDPGLLRIEFPQGDSETLGAITWEDFFKTFEESNLAFLYQEETEGEISRFCKLISRD</sequence>
<evidence type="ECO:0008006" key="4">
    <source>
        <dbReference type="Google" id="ProtNLM"/>
    </source>
</evidence>
<accession>A0A8J7DC58</accession>
<proteinExistence type="predicted"/>
<dbReference type="EMBL" id="JADEXG010000035">
    <property type="protein sequence ID" value="MBE9078562.1"/>
    <property type="molecule type" value="Genomic_DNA"/>
</dbReference>
<comment type="caution">
    <text evidence="2">The sequence shown here is derived from an EMBL/GenBank/DDBJ whole genome shotgun (WGS) entry which is preliminary data.</text>
</comment>
<dbReference type="Proteomes" id="UP000636505">
    <property type="component" value="Unassembled WGS sequence"/>
</dbReference>
<name>A0A8J7DC58_9CYAN</name>
<protein>
    <recommendedName>
        <fullName evidence="4">1,4-alpha-glucan branching enzyme</fullName>
    </recommendedName>
</protein>